<dbReference type="AlphaFoldDB" id="A0A9J6P2C3"/>
<accession>A0A9J6P2C3</accession>
<name>A0A9J6P2C3_9CLOT</name>
<gene>
    <name evidence="1" type="ORF">KDK92_13595</name>
</gene>
<evidence type="ECO:0000313" key="2">
    <source>
        <dbReference type="Proteomes" id="UP001056429"/>
    </source>
</evidence>
<keyword evidence="2" id="KW-1185">Reference proteome</keyword>
<dbReference type="RefSeq" id="WP_250859851.1">
    <property type="nucleotide sequence ID" value="NZ_JAGSOJ010000002.1"/>
</dbReference>
<reference evidence="1" key="1">
    <citation type="journal article" date="2021" name="mSystems">
        <title>Bacteria and Archaea Synergistically Convert Glycine Betaine to Biogenic Methane in the Formosa Cold Seep of the South China Sea.</title>
        <authorList>
            <person name="Li L."/>
            <person name="Zhang W."/>
            <person name="Zhang S."/>
            <person name="Song L."/>
            <person name="Sun Q."/>
            <person name="Zhang H."/>
            <person name="Xiang H."/>
            <person name="Dong X."/>
        </authorList>
    </citation>
    <scope>NUCLEOTIDE SEQUENCE</scope>
    <source>
        <strain evidence="1">ZWT</strain>
    </source>
</reference>
<organism evidence="1 2">
    <name type="scientific">Oceanirhabdus seepicola</name>
    <dbReference type="NCBI Taxonomy" id="2828781"/>
    <lineage>
        <taxon>Bacteria</taxon>
        <taxon>Bacillati</taxon>
        <taxon>Bacillota</taxon>
        <taxon>Clostridia</taxon>
        <taxon>Eubacteriales</taxon>
        <taxon>Clostridiaceae</taxon>
        <taxon>Oceanirhabdus</taxon>
    </lineage>
</organism>
<comment type="caution">
    <text evidence="1">The sequence shown here is derived from an EMBL/GenBank/DDBJ whole genome shotgun (WGS) entry which is preliminary data.</text>
</comment>
<sequence length="237" mass="28261">MHKEGDYLSLSLDKKICRYMDFIKFMNFIHYEELFFARADKFEDALEGEIPKCYFKSYTQEQKEGYDEALKVFNRDKQKTFISCWNVFEEESYGLWKIYGGKNGLAIVTTLEKFKKALEYSNAAICEVTYIKHDQIHIKELTSPRITTPDGFSRNNFFVYKENYFHYEKEVRAIIATDEKDTNKKVKINFNELVEKIIISPFACDWFVEMVKDIVSKKYEFKNIPIFKSNIEINLQE</sequence>
<dbReference type="EMBL" id="JAGSOJ010000002">
    <property type="protein sequence ID" value="MCM1990759.1"/>
    <property type="molecule type" value="Genomic_DNA"/>
</dbReference>
<reference evidence="1" key="2">
    <citation type="submission" date="2021-04" db="EMBL/GenBank/DDBJ databases">
        <authorList>
            <person name="Dong X."/>
        </authorList>
    </citation>
    <scope>NUCLEOTIDE SEQUENCE</scope>
    <source>
        <strain evidence="1">ZWT</strain>
    </source>
</reference>
<dbReference type="Proteomes" id="UP001056429">
    <property type="component" value="Unassembled WGS sequence"/>
</dbReference>
<proteinExistence type="predicted"/>
<evidence type="ECO:0008006" key="3">
    <source>
        <dbReference type="Google" id="ProtNLM"/>
    </source>
</evidence>
<protein>
    <recommendedName>
        <fullName evidence="3">DUF2971 domain-containing protein</fullName>
    </recommendedName>
</protein>
<evidence type="ECO:0000313" key="1">
    <source>
        <dbReference type="EMBL" id="MCM1990759.1"/>
    </source>
</evidence>